<keyword evidence="4" id="KW-0677">Repeat</keyword>
<dbReference type="EMBL" id="JAODUO010000085">
    <property type="protein sequence ID" value="KAK2190266.1"/>
    <property type="molecule type" value="Genomic_DNA"/>
</dbReference>
<dbReference type="FunFam" id="2.20.100.10:FF:000002">
    <property type="entry name" value="Unc-5 netrin receptor C"/>
    <property type="match status" value="1"/>
</dbReference>
<reference evidence="6" key="1">
    <citation type="journal article" date="2023" name="Mol. Biol. Evol.">
        <title>Third-Generation Sequencing Reveals the Adaptive Role of the Epigenome in Three Deep-Sea Polychaetes.</title>
        <authorList>
            <person name="Perez M."/>
            <person name="Aroh O."/>
            <person name="Sun Y."/>
            <person name="Lan Y."/>
            <person name="Juniper S.K."/>
            <person name="Young C.R."/>
            <person name="Angers B."/>
            <person name="Qian P.Y."/>
        </authorList>
    </citation>
    <scope>NUCLEOTIDE SEQUENCE</scope>
    <source>
        <strain evidence="6">R07B-5</strain>
    </source>
</reference>
<organism evidence="6 7">
    <name type="scientific">Ridgeia piscesae</name>
    <name type="common">Tubeworm</name>
    <dbReference type="NCBI Taxonomy" id="27915"/>
    <lineage>
        <taxon>Eukaryota</taxon>
        <taxon>Metazoa</taxon>
        <taxon>Spiralia</taxon>
        <taxon>Lophotrochozoa</taxon>
        <taxon>Annelida</taxon>
        <taxon>Polychaeta</taxon>
        <taxon>Sedentaria</taxon>
        <taxon>Canalipalpata</taxon>
        <taxon>Sabellida</taxon>
        <taxon>Siboglinidae</taxon>
        <taxon>Ridgeia</taxon>
    </lineage>
</organism>
<dbReference type="PANTHER" id="PTHR22906">
    <property type="entry name" value="PROPERDIN"/>
    <property type="match status" value="1"/>
</dbReference>
<keyword evidence="5" id="KW-1015">Disulfide bond</keyword>
<evidence type="ECO:0000256" key="2">
    <source>
        <dbReference type="ARBA" id="ARBA00022525"/>
    </source>
</evidence>
<dbReference type="InterPro" id="IPR036383">
    <property type="entry name" value="TSP1_rpt_sf"/>
</dbReference>
<comment type="subcellular location">
    <subcellularLocation>
        <location evidence="1">Secreted</location>
    </subcellularLocation>
</comment>
<protein>
    <submittedName>
        <fullName evidence="6">Uncharacterized protein</fullName>
    </submittedName>
</protein>
<dbReference type="Gene3D" id="2.20.100.10">
    <property type="entry name" value="Thrombospondin type-1 (TSP1) repeat"/>
    <property type="match status" value="1"/>
</dbReference>
<dbReference type="Proteomes" id="UP001209878">
    <property type="component" value="Unassembled WGS sequence"/>
</dbReference>
<keyword evidence="2" id="KW-0964">Secreted</keyword>
<keyword evidence="7" id="KW-1185">Reference proteome</keyword>
<evidence type="ECO:0000313" key="7">
    <source>
        <dbReference type="Proteomes" id="UP001209878"/>
    </source>
</evidence>
<accession>A0AAD9P987</accession>
<dbReference type="PANTHER" id="PTHR22906:SF43">
    <property type="entry name" value="PROPERDIN"/>
    <property type="match status" value="1"/>
</dbReference>
<gene>
    <name evidence="6" type="ORF">NP493_85g07017</name>
</gene>
<comment type="caution">
    <text evidence="6">The sequence shown here is derived from an EMBL/GenBank/DDBJ whole genome shotgun (WGS) entry which is preliminary data.</text>
</comment>
<keyword evidence="3" id="KW-0732">Signal</keyword>
<name>A0AAD9P987_RIDPI</name>
<dbReference type="SUPFAM" id="SSF82895">
    <property type="entry name" value="TSP-1 type 1 repeat"/>
    <property type="match status" value="1"/>
</dbReference>
<evidence type="ECO:0000256" key="4">
    <source>
        <dbReference type="ARBA" id="ARBA00022737"/>
    </source>
</evidence>
<evidence type="ECO:0000256" key="5">
    <source>
        <dbReference type="ARBA" id="ARBA00023157"/>
    </source>
</evidence>
<evidence type="ECO:0000256" key="1">
    <source>
        <dbReference type="ARBA" id="ARBA00004613"/>
    </source>
</evidence>
<evidence type="ECO:0000256" key="3">
    <source>
        <dbReference type="ARBA" id="ARBA00022729"/>
    </source>
</evidence>
<dbReference type="InterPro" id="IPR000884">
    <property type="entry name" value="TSP1_rpt"/>
</dbReference>
<proteinExistence type="predicted"/>
<dbReference type="PROSITE" id="PS50092">
    <property type="entry name" value="TSP1"/>
    <property type="match status" value="1"/>
</dbReference>
<dbReference type="AlphaFoldDB" id="A0AAD9P987"/>
<sequence>MISDNTDLDSRIAVGGSRNRKQKKIDGWESRWRHCVHVPRCSTFLCFVRVDGFWSTWSSWSTCSPDCKHHRRRLCENPAPANGGRYCEGNDLNTANCNGGMCTVLGMDGQRSKFIVGSEHAPARLMAPPVNITSPNSEVLRCVRIRRSDPDVPVTIPIRLPTSPPLFPLSPFPGGPLGATPRDVIAAVFPVQQHTGSSTVCNWMSGADPATGEPALAGSMP</sequence>
<dbReference type="InterPro" id="IPR052065">
    <property type="entry name" value="Compl_asym_regulator"/>
</dbReference>
<evidence type="ECO:0000313" key="6">
    <source>
        <dbReference type="EMBL" id="KAK2190266.1"/>
    </source>
</evidence>
<dbReference type="SMART" id="SM00209">
    <property type="entry name" value="TSP1"/>
    <property type="match status" value="1"/>
</dbReference>